<feature type="transmembrane region" description="Helical" evidence="6">
    <location>
        <begin position="160"/>
        <end position="182"/>
    </location>
</feature>
<organism evidence="7 8">
    <name type="scientific">Eleusine coracana subsp. coracana</name>
    <dbReference type="NCBI Taxonomy" id="191504"/>
    <lineage>
        <taxon>Eukaryota</taxon>
        <taxon>Viridiplantae</taxon>
        <taxon>Streptophyta</taxon>
        <taxon>Embryophyta</taxon>
        <taxon>Tracheophyta</taxon>
        <taxon>Spermatophyta</taxon>
        <taxon>Magnoliopsida</taxon>
        <taxon>Liliopsida</taxon>
        <taxon>Poales</taxon>
        <taxon>Poaceae</taxon>
        <taxon>PACMAD clade</taxon>
        <taxon>Chloridoideae</taxon>
        <taxon>Cynodonteae</taxon>
        <taxon>Eleusininae</taxon>
        <taxon>Eleusine</taxon>
    </lineage>
</organism>
<reference evidence="7" key="2">
    <citation type="submission" date="2021-12" db="EMBL/GenBank/DDBJ databases">
        <title>Resequencing data analysis of finger millet.</title>
        <authorList>
            <person name="Hatakeyama M."/>
            <person name="Aluri S."/>
            <person name="Balachadran M.T."/>
            <person name="Sivarajan S.R."/>
            <person name="Poveda L."/>
            <person name="Shimizu-Inatsugi R."/>
            <person name="Schlapbach R."/>
            <person name="Sreeman S.M."/>
            <person name="Shimizu K.K."/>
        </authorList>
    </citation>
    <scope>NUCLEOTIDE SEQUENCE</scope>
</reference>
<keyword evidence="8" id="KW-1185">Reference proteome</keyword>
<dbReference type="AlphaFoldDB" id="A0AAV5F2B4"/>
<evidence type="ECO:0000313" key="7">
    <source>
        <dbReference type="EMBL" id="GJN28976.1"/>
    </source>
</evidence>
<gene>
    <name evidence="7" type="primary">gb17158</name>
    <name evidence="7" type="ORF">PR202_gb17158</name>
</gene>
<feature type="transmembrane region" description="Helical" evidence="6">
    <location>
        <begin position="123"/>
        <end position="153"/>
    </location>
</feature>
<feature type="transmembrane region" description="Helical" evidence="6">
    <location>
        <begin position="498"/>
        <end position="516"/>
    </location>
</feature>
<feature type="transmembrane region" description="Helical" evidence="6">
    <location>
        <begin position="522"/>
        <end position="543"/>
    </location>
</feature>
<accession>A0AAV5F2B4</accession>
<feature type="transmembrane region" description="Helical" evidence="6">
    <location>
        <begin position="56"/>
        <end position="74"/>
    </location>
</feature>
<feature type="transmembrane region" description="Helical" evidence="6">
    <location>
        <begin position="231"/>
        <end position="249"/>
    </location>
</feature>
<comment type="caution">
    <text evidence="7">The sequence shown here is derived from an EMBL/GenBank/DDBJ whole genome shotgun (WGS) entry which is preliminary data.</text>
</comment>
<reference evidence="7" key="1">
    <citation type="journal article" date="2018" name="DNA Res.">
        <title>Multiple hybrid de novo genome assembly of finger millet, an orphan allotetraploid crop.</title>
        <authorList>
            <person name="Hatakeyama M."/>
            <person name="Aluri S."/>
            <person name="Balachadran M.T."/>
            <person name="Sivarajan S.R."/>
            <person name="Patrignani A."/>
            <person name="Gruter S."/>
            <person name="Poveda L."/>
            <person name="Shimizu-Inatsugi R."/>
            <person name="Baeten J."/>
            <person name="Francoijs K.J."/>
            <person name="Nataraja K.N."/>
            <person name="Reddy Y.A.N."/>
            <person name="Phadnis S."/>
            <person name="Ravikumar R.L."/>
            <person name="Schlapbach R."/>
            <person name="Sreeman S.M."/>
            <person name="Shimizu K.K."/>
        </authorList>
    </citation>
    <scope>NUCLEOTIDE SEQUENCE</scope>
</reference>
<dbReference type="PANTHER" id="PTHR11132">
    <property type="entry name" value="SOLUTE CARRIER FAMILY 35"/>
    <property type="match status" value="1"/>
</dbReference>
<dbReference type="InterPro" id="IPR050186">
    <property type="entry name" value="TPT_transporter"/>
</dbReference>
<feature type="transmembrane region" description="Helical" evidence="6">
    <location>
        <begin position="202"/>
        <end position="224"/>
    </location>
</feature>
<evidence type="ECO:0000256" key="6">
    <source>
        <dbReference type="SAM" id="Phobius"/>
    </source>
</evidence>
<keyword evidence="2 6" id="KW-0812">Transmembrane</keyword>
<keyword evidence="4 6" id="KW-0472">Membrane</keyword>
<name>A0AAV5F2B4_ELECO</name>
<evidence type="ECO:0000256" key="4">
    <source>
        <dbReference type="ARBA" id="ARBA00023136"/>
    </source>
</evidence>
<sequence length="584" mass="62938">MGVWESILRGGGRRFLKRKDSDAGEAGRALEELRGSLYNDFHTSEGAKRQQQRSCGPMIALTFNFMAAVGIIMANKMVMGTVGFNFPIALSLIHYLVAWALIAVLKALYLLPIAPSKSTPFSSLFALGVVMSFSTGLANVIALVIVSFGVAVATVTDLEFNFFGACVALAWIIPSAVNKILWSNLQQSGNWTALAWDFWNTSAITVSALFGFLLQWSGALALGATSAVSHVVLGQFKTIVIMLVAYLVFNSDPGYTSLCGAVIALGGMSVYTYLGIKESGTGGKKNHSKSARQNSPLLKPKWRCNRRIPCTVLDQYRGGLDHQLNDRLDHQAIVLQVEAGQLGRALEELRGSLYNDFHTSEGAKRQQQRSCGPMIALTFNFMAAVGIIMANKMVMGTVGFNFPIALSLIHYLVAWALIAVLKALYLLPIAPSKSTPFSSLFALGVVMSFSTGLANVSLKHNRWDFWNTSAITVSALFGFLLQWSGALALGATSAVSHVVLGQFKTIVIMLVAYLVFNSDPGYTSLCGAVIALGGMSVYTYLGIKESGTGGKKNHSKSARQNSPLLKPKVTKDGEKQEARTVDSV</sequence>
<comment type="subcellular location">
    <subcellularLocation>
        <location evidence="1">Membrane</location>
        <topology evidence="1">Multi-pass membrane protein</topology>
    </subcellularLocation>
</comment>
<evidence type="ECO:0000256" key="1">
    <source>
        <dbReference type="ARBA" id="ARBA00004141"/>
    </source>
</evidence>
<evidence type="ECO:0000256" key="5">
    <source>
        <dbReference type="SAM" id="MobiDB-lite"/>
    </source>
</evidence>
<feature type="transmembrane region" description="Helical" evidence="6">
    <location>
        <begin position="255"/>
        <end position="276"/>
    </location>
</feature>
<dbReference type="GO" id="GO:0016020">
    <property type="term" value="C:membrane"/>
    <property type="evidence" value="ECO:0007669"/>
    <property type="project" value="UniProtKB-SubCell"/>
</dbReference>
<feature type="transmembrane region" description="Helical" evidence="6">
    <location>
        <begin position="437"/>
        <end position="458"/>
    </location>
</feature>
<feature type="transmembrane region" description="Helical" evidence="6">
    <location>
        <begin position="470"/>
        <end position="491"/>
    </location>
</feature>
<dbReference type="Proteomes" id="UP001054889">
    <property type="component" value="Unassembled WGS sequence"/>
</dbReference>
<feature type="transmembrane region" description="Helical" evidence="6">
    <location>
        <begin position="402"/>
        <end position="425"/>
    </location>
</feature>
<proteinExistence type="predicted"/>
<protein>
    <recommendedName>
        <fullName evidence="9">Sugar phosphate transporter domain-containing protein</fullName>
    </recommendedName>
</protein>
<dbReference type="EMBL" id="BQKI01000081">
    <property type="protein sequence ID" value="GJN28976.1"/>
    <property type="molecule type" value="Genomic_DNA"/>
</dbReference>
<keyword evidence="3 6" id="KW-1133">Transmembrane helix</keyword>
<evidence type="ECO:0000256" key="2">
    <source>
        <dbReference type="ARBA" id="ARBA00022692"/>
    </source>
</evidence>
<evidence type="ECO:0000256" key="3">
    <source>
        <dbReference type="ARBA" id="ARBA00022989"/>
    </source>
</evidence>
<evidence type="ECO:0000313" key="8">
    <source>
        <dbReference type="Proteomes" id="UP001054889"/>
    </source>
</evidence>
<feature type="transmembrane region" description="Helical" evidence="6">
    <location>
        <begin position="371"/>
        <end position="390"/>
    </location>
</feature>
<feature type="compositionally biased region" description="Basic and acidic residues" evidence="5">
    <location>
        <begin position="569"/>
        <end position="584"/>
    </location>
</feature>
<feature type="transmembrane region" description="Helical" evidence="6">
    <location>
        <begin position="86"/>
        <end position="111"/>
    </location>
</feature>
<feature type="region of interest" description="Disordered" evidence="5">
    <location>
        <begin position="547"/>
        <end position="584"/>
    </location>
</feature>
<evidence type="ECO:0008006" key="9">
    <source>
        <dbReference type="Google" id="ProtNLM"/>
    </source>
</evidence>